<keyword evidence="11" id="KW-1133">Transmembrane helix</keyword>
<keyword evidence="6" id="KW-0843">Virulence</keyword>
<dbReference type="InterPro" id="IPR000014">
    <property type="entry name" value="PAS"/>
</dbReference>
<feature type="domain" description="PAC" evidence="15">
    <location>
        <begin position="356"/>
        <end position="411"/>
    </location>
</feature>
<dbReference type="NCBIfam" id="TIGR00229">
    <property type="entry name" value="sensory_box"/>
    <property type="match status" value="2"/>
</dbReference>
<evidence type="ECO:0000259" key="12">
    <source>
        <dbReference type="PROSITE" id="PS50109"/>
    </source>
</evidence>
<dbReference type="CDD" id="cd00130">
    <property type="entry name" value="PAS"/>
    <property type="match status" value="2"/>
</dbReference>
<dbReference type="PROSITE" id="PS50112">
    <property type="entry name" value="PAS"/>
    <property type="match status" value="2"/>
</dbReference>
<feature type="domain" description="Response regulatory" evidence="13">
    <location>
        <begin position="926"/>
        <end position="1046"/>
    </location>
</feature>
<evidence type="ECO:0000256" key="7">
    <source>
        <dbReference type="ARBA" id="ARBA00058004"/>
    </source>
</evidence>
<dbReference type="OrthoDB" id="9770795at2"/>
<dbReference type="Pfam" id="PF13188">
    <property type="entry name" value="PAS_8"/>
    <property type="match status" value="1"/>
</dbReference>
<dbReference type="Pfam" id="PF00512">
    <property type="entry name" value="HisKA"/>
    <property type="match status" value="1"/>
</dbReference>
<dbReference type="InterPro" id="IPR036890">
    <property type="entry name" value="HATPase_C_sf"/>
</dbReference>
<dbReference type="RefSeq" id="WP_105728656.1">
    <property type="nucleotide sequence ID" value="NZ_PVLR01000011.1"/>
</dbReference>
<evidence type="ECO:0000256" key="3">
    <source>
        <dbReference type="ARBA" id="ARBA00022553"/>
    </source>
</evidence>
<dbReference type="SMART" id="SM00448">
    <property type="entry name" value="REC"/>
    <property type="match status" value="1"/>
</dbReference>
<dbReference type="SMART" id="SM00086">
    <property type="entry name" value="PAC"/>
    <property type="match status" value="3"/>
</dbReference>
<dbReference type="InterPro" id="IPR036097">
    <property type="entry name" value="HisK_dim/P_sf"/>
</dbReference>
<dbReference type="Pfam" id="PF00072">
    <property type="entry name" value="Response_reg"/>
    <property type="match status" value="1"/>
</dbReference>
<keyword evidence="3 9" id="KW-0597">Phosphoprotein</keyword>
<dbReference type="SMART" id="SM00091">
    <property type="entry name" value="PAS"/>
    <property type="match status" value="3"/>
</dbReference>
<dbReference type="Pfam" id="PF08447">
    <property type="entry name" value="PAS_3"/>
    <property type="match status" value="1"/>
</dbReference>
<evidence type="ECO:0000256" key="5">
    <source>
        <dbReference type="ARBA" id="ARBA00023012"/>
    </source>
</evidence>
<dbReference type="InterPro" id="IPR001610">
    <property type="entry name" value="PAC"/>
</dbReference>
<dbReference type="GO" id="GO:0000155">
    <property type="term" value="F:phosphorelay sensor kinase activity"/>
    <property type="evidence" value="ECO:0007669"/>
    <property type="project" value="InterPro"/>
</dbReference>
<feature type="transmembrane region" description="Helical" evidence="11">
    <location>
        <begin position="116"/>
        <end position="134"/>
    </location>
</feature>
<dbReference type="PANTHER" id="PTHR45339">
    <property type="entry name" value="HYBRID SIGNAL TRANSDUCTION HISTIDINE KINASE J"/>
    <property type="match status" value="1"/>
</dbReference>
<dbReference type="PROSITE" id="PS50110">
    <property type="entry name" value="RESPONSE_REGULATORY"/>
    <property type="match status" value="1"/>
</dbReference>
<dbReference type="Gene3D" id="3.40.50.2300">
    <property type="match status" value="1"/>
</dbReference>
<feature type="transmembrane region" description="Helical" evidence="11">
    <location>
        <begin position="78"/>
        <end position="96"/>
    </location>
</feature>
<dbReference type="InterPro" id="IPR005467">
    <property type="entry name" value="His_kinase_dom"/>
</dbReference>
<dbReference type="FunFam" id="3.30.565.10:FF:000010">
    <property type="entry name" value="Sensor histidine kinase RcsC"/>
    <property type="match status" value="1"/>
</dbReference>
<comment type="function">
    <text evidence="7">Member of the two-component regulatory system BvgS/BvgA. Phosphorylates BvgA via a four-step phosphorelay in response to environmental signals.</text>
</comment>
<dbReference type="Pfam" id="PF17159">
    <property type="entry name" value="MASE3"/>
    <property type="match status" value="1"/>
</dbReference>
<evidence type="ECO:0000256" key="4">
    <source>
        <dbReference type="ARBA" id="ARBA00022729"/>
    </source>
</evidence>
<dbReference type="PRINTS" id="PR00344">
    <property type="entry name" value="BCTRLSENSOR"/>
</dbReference>
<keyword evidence="5" id="KW-0902">Two-component regulatory system</keyword>
<name>A0A2S9KH99_9BURK</name>
<feature type="domain" description="Histidine kinase" evidence="12">
    <location>
        <begin position="673"/>
        <end position="894"/>
    </location>
</feature>
<keyword evidence="11" id="KW-0812">Transmembrane</keyword>
<comment type="catalytic activity">
    <reaction evidence="1">
        <text>ATP + protein L-histidine = ADP + protein N-phospho-L-histidine.</text>
        <dbReference type="EC" id="2.7.13.3"/>
    </reaction>
</comment>
<dbReference type="SUPFAM" id="SSF55785">
    <property type="entry name" value="PYP-like sensor domain (PAS domain)"/>
    <property type="match status" value="3"/>
</dbReference>
<accession>A0A2S9KH99</accession>
<evidence type="ECO:0000256" key="11">
    <source>
        <dbReference type="SAM" id="Phobius"/>
    </source>
</evidence>
<comment type="caution">
    <text evidence="16">The sequence shown here is derived from an EMBL/GenBank/DDBJ whole genome shotgun (WGS) entry which is preliminary data.</text>
</comment>
<feature type="transmembrane region" description="Helical" evidence="11">
    <location>
        <begin position="176"/>
        <end position="196"/>
    </location>
</feature>
<evidence type="ECO:0000313" key="16">
    <source>
        <dbReference type="EMBL" id="PRD69829.1"/>
    </source>
</evidence>
<dbReference type="CDD" id="cd00082">
    <property type="entry name" value="HisKA"/>
    <property type="match status" value="1"/>
</dbReference>
<proteinExistence type="predicted"/>
<organism evidence="16 17">
    <name type="scientific">Malikia spinosa</name>
    <dbReference type="NCBI Taxonomy" id="86180"/>
    <lineage>
        <taxon>Bacteria</taxon>
        <taxon>Pseudomonadati</taxon>
        <taxon>Pseudomonadota</taxon>
        <taxon>Betaproteobacteria</taxon>
        <taxon>Burkholderiales</taxon>
        <taxon>Comamonadaceae</taxon>
        <taxon>Malikia</taxon>
    </lineage>
</organism>
<dbReference type="Gene3D" id="2.10.70.100">
    <property type="match status" value="1"/>
</dbReference>
<dbReference type="AlphaFoldDB" id="A0A2S9KH99"/>
<evidence type="ECO:0000256" key="10">
    <source>
        <dbReference type="SAM" id="Coils"/>
    </source>
</evidence>
<keyword evidence="10" id="KW-0175">Coiled coil</keyword>
<dbReference type="InterPro" id="IPR001789">
    <property type="entry name" value="Sig_transdc_resp-reg_receiver"/>
</dbReference>
<dbReference type="Gene3D" id="1.10.287.130">
    <property type="match status" value="1"/>
</dbReference>
<dbReference type="InterPro" id="IPR011006">
    <property type="entry name" value="CheY-like_superfamily"/>
</dbReference>
<dbReference type="Pfam" id="PF13426">
    <property type="entry name" value="PAS_9"/>
    <property type="match status" value="1"/>
</dbReference>
<dbReference type="Pfam" id="PF02518">
    <property type="entry name" value="HATPase_c"/>
    <property type="match status" value="1"/>
</dbReference>
<dbReference type="CDD" id="cd16922">
    <property type="entry name" value="HATPase_EvgS-ArcB-TorS-like"/>
    <property type="match status" value="1"/>
</dbReference>
<dbReference type="InterPro" id="IPR003594">
    <property type="entry name" value="HATPase_dom"/>
</dbReference>
<dbReference type="SMART" id="SM00387">
    <property type="entry name" value="HATPase_c"/>
    <property type="match status" value="1"/>
</dbReference>
<dbReference type="PANTHER" id="PTHR45339:SF5">
    <property type="entry name" value="HISTIDINE KINASE"/>
    <property type="match status" value="1"/>
</dbReference>
<evidence type="ECO:0000256" key="2">
    <source>
        <dbReference type="ARBA" id="ARBA00012438"/>
    </source>
</evidence>
<dbReference type="EC" id="2.7.13.3" evidence="2"/>
<dbReference type="InterPro" id="IPR003661">
    <property type="entry name" value="HisK_dim/P_dom"/>
</dbReference>
<feature type="transmembrane region" description="Helical" evidence="11">
    <location>
        <begin position="208"/>
        <end position="229"/>
    </location>
</feature>
<feature type="modified residue" description="4-aspartylphosphate" evidence="9">
    <location>
        <position position="976"/>
    </location>
</feature>
<evidence type="ECO:0000259" key="14">
    <source>
        <dbReference type="PROSITE" id="PS50112"/>
    </source>
</evidence>
<dbReference type="PROSITE" id="PS50113">
    <property type="entry name" value="PAC"/>
    <property type="match status" value="1"/>
</dbReference>
<dbReference type="Gene3D" id="3.30.565.10">
    <property type="entry name" value="Histidine kinase-like ATPase, C-terminal domain"/>
    <property type="match status" value="1"/>
</dbReference>
<dbReference type="CDD" id="cd17546">
    <property type="entry name" value="REC_hyHK_CKI1_RcsC-like"/>
    <property type="match status" value="1"/>
</dbReference>
<feature type="transmembrane region" description="Helical" evidence="11">
    <location>
        <begin position="45"/>
        <end position="66"/>
    </location>
</feature>
<evidence type="ECO:0000256" key="8">
    <source>
        <dbReference type="ARBA" id="ARBA00070152"/>
    </source>
</evidence>
<dbReference type="SUPFAM" id="SSF52172">
    <property type="entry name" value="CheY-like"/>
    <property type="match status" value="1"/>
</dbReference>
<gene>
    <name evidence="16" type="ORF">C6P61_04125</name>
</gene>
<feature type="domain" description="PAS" evidence="14">
    <location>
        <begin position="534"/>
        <end position="578"/>
    </location>
</feature>
<evidence type="ECO:0000256" key="6">
    <source>
        <dbReference type="ARBA" id="ARBA00023026"/>
    </source>
</evidence>
<evidence type="ECO:0000259" key="15">
    <source>
        <dbReference type="PROSITE" id="PS50113"/>
    </source>
</evidence>
<dbReference type="PROSITE" id="PS50109">
    <property type="entry name" value="HIS_KIN"/>
    <property type="match status" value="1"/>
</dbReference>
<reference evidence="16 17" key="1">
    <citation type="submission" date="2018-03" db="EMBL/GenBank/DDBJ databases">
        <title>Comparative genomics illustrates the genes involved in a hyperalkaliphilic mechanisms of Serpentinomonas isolated from highly-alkaline calcium-rich serpentinized springs.</title>
        <authorList>
            <person name="Suzuki S."/>
            <person name="Ishii S."/>
            <person name="Walworth N."/>
            <person name="Bird L."/>
            <person name="Kuenen J.G."/>
            <person name="Nealson K.H."/>
        </authorList>
    </citation>
    <scope>NUCLEOTIDE SEQUENCE [LARGE SCALE GENOMIC DNA]</scope>
    <source>
        <strain evidence="16 17">83</strain>
    </source>
</reference>
<evidence type="ECO:0000259" key="13">
    <source>
        <dbReference type="PROSITE" id="PS50110"/>
    </source>
</evidence>
<evidence type="ECO:0000256" key="1">
    <source>
        <dbReference type="ARBA" id="ARBA00000085"/>
    </source>
</evidence>
<evidence type="ECO:0000313" key="17">
    <source>
        <dbReference type="Proteomes" id="UP000238326"/>
    </source>
</evidence>
<dbReference type="InterPro" id="IPR004358">
    <property type="entry name" value="Sig_transdc_His_kin-like_C"/>
</dbReference>
<dbReference type="SMART" id="SM00388">
    <property type="entry name" value="HisKA"/>
    <property type="match status" value="1"/>
</dbReference>
<keyword evidence="17" id="KW-1185">Reference proteome</keyword>
<sequence>MSIFGIRQGDVRQPDEGKRYEPFGLWVFLVLALVIMVLARREHYLLFHTMAEIIAIMVNFSIFSLVWTARRQLSNHYLTLLGSAYGAIGLVDIFHALTFKGMTLLPDVTTNYPTQLWLIARLIEAVAVVLAPLLIRCQLGFLRPALAFGLVGGIGVLSVFKGWLPPTFEDGVGLTPFKIVTEYVIIGLTLVGMVLLWRHRDQFTKKVFWLLVGSLSSAAITEFCFTQYVDFYDFSNEIGHYFRIASAVFAYLAIAVTGVRQPAELLIARLKQEERKLHDTNQQLLETSRQLTQAQSIAHLGSWYLDIPNNRLAWSDETYRLFGIPLGTPMSIDRFWSCLPAEDLPAVIEAWNAALAGAEYDLEHRIVVAGEVRWVRERAEIRRSATGVALEGVGTVQDITERMQTELILRESENRLRAIINASPVPMVINSGSQVTYVNRAFVKVLGYTLDDMLKLEEFRAQAYPDPDYRQQLIEEWRFRREISVRDGSPFEPIEVRICCKDGSFKTLLAESAILPGRDLHLATLVDISSQKNALTRMECLLETAIDGIHIIDEAGNLVECSPSFARMLGYQQQEVLGLNLTDWDTGLPRDQITAGVRRLMKQPAVFETRHRRKDGSFFDVEISAKGILLDGQHYLYASSRDITERKRMEAVLVVAKETAEAANLAKSQFLATMSHEIRTPMNGILGMAQLLLSSTLPDAERLDYARIILNSGQMLLTLLNDILDMAKVDSGKLVLEAAVFDPAQLLGELKSLFSTSAHSKGLEIEFRWLGGARRYRGDPHRLRQMATNLITNAIKFTEQGSVIIEASEHDAQGGKTLLKFAVTDTGIGVPPDRLPHLFQAFSQADSSMTRKYGGTGLGLSIVRSLAQLMGGTVGVESQPGQGSCFWFQVCLETVDAVEDRRQVARTGVANRDNSNQAGDERLTGRILVVEDNATNRIVIQSMLRKMGLEVAMAEDGQQGVAAVQGQAAFDLVIMDIQMPVMDGRSATRAIREWEGREQRAHLPIIALTADAYAADCQQALAAGMDDFLSKPVLYEALRAALLRWLPRRS</sequence>
<feature type="domain" description="PAS" evidence="14">
    <location>
        <begin position="412"/>
        <end position="454"/>
    </location>
</feature>
<protein>
    <recommendedName>
        <fullName evidence="8">Virulence sensor protein BvgS</fullName>
        <ecNumber evidence="2">2.7.13.3</ecNumber>
    </recommendedName>
</protein>
<feature type="coiled-coil region" evidence="10">
    <location>
        <begin position="263"/>
        <end position="290"/>
    </location>
</feature>
<keyword evidence="4" id="KW-0732">Signal</keyword>
<dbReference type="InterPro" id="IPR013655">
    <property type="entry name" value="PAS_fold_3"/>
</dbReference>
<feature type="transmembrane region" description="Helical" evidence="11">
    <location>
        <begin position="20"/>
        <end position="39"/>
    </location>
</feature>
<dbReference type="InterPro" id="IPR033425">
    <property type="entry name" value="MASE3"/>
</dbReference>
<dbReference type="InterPro" id="IPR035965">
    <property type="entry name" value="PAS-like_dom_sf"/>
</dbReference>
<dbReference type="Proteomes" id="UP000238326">
    <property type="component" value="Unassembled WGS sequence"/>
</dbReference>
<dbReference type="SUPFAM" id="SSF55874">
    <property type="entry name" value="ATPase domain of HSP90 chaperone/DNA topoisomerase II/histidine kinase"/>
    <property type="match status" value="1"/>
</dbReference>
<dbReference type="EMBL" id="PVLR01000011">
    <property type="protein sequence ID" value="PRD69829.1"/>
    <property type="molecule type" value="Genomic_DNA"/>
</dbReference>
<evidence type="ECO:0000256" key="9">
    <source>
        <dbReference type="PROSITE-ProRule" id="PRU00169"/>
    </source>
</evidence>
<feature type="transmembrane region" description="Helical" evidence="11">
    <location>
        <begin position="146"/>
        <end position="164"/>
    </location>
</feature>
<dbReference type="InterPro" id="IPR000700">
    <property type="entry name" value="PAS-assoc_C"/>
</dbReference>
<dbReference type="Gene3D" id="3.30.450.20">
    <property type="entry name" value="PAS domain"/>
    <property type="match status" value="3"/>
</dbReference>
<dbReference type="SUPFAM" id="SSF47384">
    <property type="entry name" value="Homodimeric domain of signal transducing histidine kinase"/>
    <property type="match status" value="1"/>
</dbReference>
<keyword evidence="11" id="KW-0472">Membrane</keyword>